<evidence type="ECO:0000313" key="6">
    <source>
        <dbReference type="Proteomes" id="UP000287033"/>
    </source>
</evidence>
<dbReference type="Pfam" id="PF21773">
    <property type="entry name" value="ODAD1_CC"/>
    <property type="match status" value="1"/>
</dbReference>
<dbReference type="GO" id="GO:0035253">
    <property type="term" value="C:ciliary rootlet"/>
    <property type="evidence" value="ECO:0007669"/>
    <property type="project" value="TreeGrafter"/>
</dbReference>
<evidence type="ECO:0000256" key="2">
    <source>
        <dbReference type="SAM" id="Coils"/>
    </source>
</evidence>
<dbReference type="PANTHER" id="PTHR46518:SF1">
    <property type="entry name" value="OUTER DYNEIN ARM-DOCKING COMPLEX SUBUNIT 3"/>
    <property type="match status" value="1"/>
</dbReference>
<dbReference type="GO" id="GO:0036064">
    <property type="term" value="C:ciliary basal body"/>
    <property type="evidence" value="ECO:0007669"/>
    <property type="project" value="TreeGrafter"/>
</dbReference>
<dbReference type="Proteomes" id="UP000287033">
    <property type="component" value="Unassembled WGS sequence"/>
</dbReference>
<protein>
    <recommendedName>
        <fullName evidence="4">ODAD1 central coiled coil region domain-containing protein</fullName>
    </recommendedName>
</protein>
<sequence length="561" mass="65912">MFGPSRVPVQEQIWDLQKKIQLLEGDRKAYYENSQCKIKKNKDTIQNVREENKRLRRMLAGALMSDEKLVKESFQDRHEKVALRNKSGKDVIMVLDQKVCDKIKRLNALKHETEMKKKIQMDLEIKYSKSMQEVETLQDVMEDMSEDAQTLRLLENRLEKTQLKYREAVHVMKVYQRLKVHLQEESVTFQKQLDALEAEVLQQQQELKELQAMNTNAQLSRDAAKTELQQHEEVLHKERRERERILTEYKKMAEEKRTQAERAERRAMRAGAHSDELHFERPATQETGAEERAINVFEESVLWIKTVTGVSDIQNVVKRFVIQEETLKHLEELELENEKQMVQLRVEKEVLQAEYDHLKYSGETKLSSEQKLLMELQTHLNNEEDRRDKLMEYLEYVSHITMSIKAGVEHVYEKLKHLQISKGNIPAVALSPTSDEYVLDLLSVTEDKLLKLYRNLEGIDMKKTLQLIEDDEFHASVEGKLPPYNMRVKLPTAQKPDTYDDDDDDDDDIDDDEDDGNSSDESGDIVTRAVLKQQSQQIVDWKTKRKTRPKRKKVKHKSVQD</sequence>
<organism evidence="5 6">
    <name type="scientific">Chiloscyllium punctatum</name>
    <name type="common">Brownbanded bambooshark</name>
    <name type="synonym">Hemiscyllium punctatum</name>
    <dbReference type="NCBI Taxonomy" id="137246"/>
    <lineage>
        <taxon>Eukaryota</taxon>
        <taxon>Metazoa</taxon>
        <taxon>Chordata</taxon>
        <taxon>Craniata</taxon>
        <taxon>Vertebrata</taxon>
        <taxon>Chondrichthyes</taxon>
        <taxon>Elasmobranchii</taxon>
        <taxon>Galeomorphii</taxon>
        <taxon>Galeoidea</taxon>
        <taxon>Orectolobiformes</taxon>
        <taxon>Hemiscylliidae</taxon>
        <taxon>Chiloscyllium</taxon>
    </lineage>
</organism>
<evidence type="ECO:0000256" key="3">
    <source>
        <dbReference type="SAM" id="MobiDB-lite"/>
    </source>
</evidence>
<dbReference type="InterPro" id="IPR049258">
    <property type="entry name" value="ODAD1_CC"/>
</dbReference>
<evidence type="ECO:0000256" key="1">
    <source>
        <dbReference type="ARBA" id="ARBA00023054"/>
    </source>
</evidence>
<gene>
    <name evidence="5" type="ORF">chiPu_0014512</name>
</gene>
<name>A0A401T077_CHIPU</name>
<feature type="compositionally biased region" description="Basic residues" evidence="3">
    <location>
        <begin position="543"/>
        <end position="561"/>
    </location>
</feature>
<feature type="coiled-coil region" evidence="2">
    <location>
        <begin position="330"/>
        <end position="393"/>
    </location>
</feature>
<dbReference type="EMBL" id="BEZZ01000775">
    <property type="protein sequence ID" value="GCC36021.1"/>
    <property type="molecule type" value="Genomic_DNA"/>
</dbReference>
<dbReference type="PANTHER" id="PTHR46518">
    <property type="entry name" value="COILED-COIL DOMAIN-CONTAINING PROTEIN 151"/>
    <property type="match status" value="1"/>
</dbReference>
<keyword evidence="1 2" id="KW-0175">Coiled coil</keyword>
<feature type="coiled-coil region" evidence="2">
    <location>
        <begin position="31"/>
        <end position="65"/>
    </location>
</feature>
<dbReference type="InterPro" id="IPR033192">
    <property type="entry name" value="ODAD3"/>
</dbReference>
<dbReference type="GO" id="GO:0097542">
    <property type="term" value="C:ciliary tip"/>
    <property type="evidence" value="ECO:0007669"/>
    <property type="project" value="TreeGrafter"/>
</dbReference>
<dbReference type="AlphaFoldDB" id="A0A401T077"/>
<comment type="caution">
    <text evidence="5">The sequence shown here is derived from an EMBL/GenBank/DDBJ whole genome shotgun (WGS) entry which is preliminary data.</text>
</comment>
<dbReference type="OrthoDB" id="10255247at2759"/>
<accession>A0A401T077</accession>
<feature type="compositionally biased region" description="Acidic residues" evidence="3">
    <location>
        <begin position="499"/>
        <end position="523"/>
    </location>
</feature>
<dbReference type="GO" id="GO:0036158">
    <property type="term" value="P:outer dynein arm assembly"/>
    <property type="evidence" value="ECO:0007669"/>
    <property type="project" value="InterPro"/>
</dbReference>
<evidence type="ECO:0000313" key="5">
    <source>
        <dbReference type="EMBL" id="GCC36021.1"/>
    </source>
</evidence>
<dbReference type="OMA" id="VIQEWKS"/>
<dbReference type="STRING" id="137246.A0A401T077"/>
<feature type="coiled-coil region" evidence="2">
    <location>
        <begin position="127"/>
        <end position="270"/>
    </location>
</feature>
<proteinExistence type="predicted"/>
<reference evidence="5 6" key="1">
    <citation type="journal article" date="2018" name="Nat. Ecol. Evol.">
        <title>Shark genomes provide insights into elasmobranch evolution and the origin of vertebrates.</title>
        <authorList>
            <person name="Hara Y"/>
            <person name="Yamaguchi K"/>
            <person name="Onimaru K"/>
            <person name="Kadota M"/>
            <person name="Koyanagi M"/>
            <person name="Keeley SD"/>
            <person name="Tatsumi K"/>
            <person name="Tanaka K"/>
            <person name="Motone F"/>
            <person name="Kageyama Y"/>
            <person name="Nozu R"/>
            <person name="Adachi N"/>
            <person name="Nishimura O"/>
            <person name="Nakagawa R"/>
            <person name="Tanegashima C"/>
            <person name="Kiyatake I"/>
            <person name="Matsumoto R"/>
            <person name="Murakumo K"/>
            <person name="Nishida K"/>
            <person name="Terakita A"/>
            <person name="Kuratani S"/>
            <person name="Sato K"/>
            <person name="Hyodo S Kuraku.S."/>
        </authorList>
    </citation>
    <scope>NUCLEOTIDE SEQUENCE [LARGE SCALE GENOMIC DNA]</scope>
</reference>
<evidence type="ECO:0000259" key="4">
    <source>
        <dbReference type="Pfam" id="PF21773"/>
    </source>
</evidence>
<keyword evidence="6" id="KW-1185">Reference proteome</keyword>
<feature type="domain" description="ODAD1 central coiled coil region" evidence="4">
    <location>
        <begin position="150"/>
        <end position="416"/>
    </location>
</feature>
<feature type="region of interest" description="Disordered" evidence="3">
    <location>
        <begin position="485"/>
        <end position="561"/>
    </location>
</feature>
<dbReference type="GO" id="GO:0003341">
    <property type="term" value="P:cilium movement"/>
    <property type="evidence" value="ECO:0007669"/>
    <property type="project" value="InterPro"/>
</dbReference>